<dbReference type="EMBL" id="JBEFKJ010000015">
    <property type="protein sequence ID" value="KAL2042137.1"/>
    <property type="molecule type" value="Genomic_DNA"/>
</dbReference>
<feature type="region of interest" description="Disordered" evidence="1">
    <location>
        <begin position="735"/>
        <end position="760"/>
    </location>
</feature>
<evidence type="ECO:0000313" key="3">
    <source>
        <dbReference type="Proteomes" id="UP001590950"/>
    </source>
</evidence>
<accession>A0ABR4ACC9</accession>
<feature type="region of interest" description="Disordered" evidence="1">
    <location>
        <begin position="421"/>
        <end position="715"/>
    </location>
</feature>
<reference evidence="2 3" key="1">
    <citation type="submission" date="2024-09" db="EMBL/GenBank/DDBJ databases">
        <title>Rethinking Asexuality: The Enigmatic Case of Functional Sexual Genes in Lepraria (Stereocaulaceae).</title>
        <authorList>
            <person name="Doellman M."/>
            <person name="Sun Y."/>
            <person name="Barcenas-Pena A."/>
            <person name="Lumbsch H.T."/>
            <person name="Grewe F."/>
        </authorList>
    </citation>
    <scope>NUCLEOTIDE SEQUENCE [LARGE SCALE GENOMIC DNA]</scope>
    <source>
        <strain evidence="2 3">Mercado 3170</strain>
    </source>
</reference>
<gene>
    <name evidence="2" type="ORF">N7G274_005325</name>
</gene>
<feature type="compositionally biased region" description="Low complexity" evidence="1">
    <location>
        <begin position="646"/>
        <end position="656"/>
    </location>
</feature>
<feature type="compositionally biased region" description="Low complexity" evidence="1">
    <location>
        <begin position="548"/>
        <end position="558"/>
    </location>
</feature>
<feature type="compositionally biased region" description="Low complexity" evidence="1">
    <location>
        <begin position="628"/>
        <end position="639"/>
    </location>
</feature>
<sequence>MNQMSMPGNMPGNISGFPGHPGLGNMPMPNNMPNGAVGRMGDDHIEEANYEAKLNSLIYGYFFSRGQYDVARSLKESGASFDPPIAHGDNDINGADNMQTDAKDGINDLKPPGDLPDVKGLRNDGQGGPFLLSWFTLFWDVYFAQRKDPRATANATLYVDHTQQQARLRQGQQHQIMQRIPMGPHGAGMGDYGAMMRFPNGMQNDNLQRRALQNRGGLQPTPQQIASMQQQRMMVQSQHAMRRETSEIDMNGQRPRTPSGSEHTHSPSKRIRMDNVPFNGQQMIPNGRAPPPSMAGQMMGGQVASQANDLLVQNGINPGNLSESQFASFQQQHPVVQQKSIQVYASNLAKNQRQQSMDVHALGPSFYGGDNPTAMQMRGAPLPNGPNGGAGSNHALQDYQVQLMLLEQQNKKRLLMARQEQDTISTRPDGMPALQGAYPPDMSHSGSRGGPSPGPGDQKRGSPKMNQVGLPGSPMPDGSMRGSPAAMNFNNGMHPPDMYSQMNGNGMRPPSSNPGFANGQYNSQQQMEQIARAQQQGAQGGRMPNVWQQGPQGQAPIIQQPPPQQPPPMGTPQQRNDMPPPQGVPNATANGRGPSPASPTPQPASKANSKKPQKEPRDRKKPPSKKNPTATSVAPTPTSEAENGDPTPTTATPVTTQHSASFATKNDGPGQQNLMQGMTATAPEPLNQQQPDPNGIQFSGLEGDNEPYNLNFNDQLTNPDLLENFDFEQFLQSTNDEGFNFDPSAFEATDGIEAGMGGGT</sequence>
<evidence type="ECO:0000313" key="2">
    <source>
        <dbReference type="EMBL" id="KAL2042137.1"/>
    </source>
</evidence>
<name>A0ABR4ACC9_9LECA</name>
<feature type="compositionally biased region" description="Polar residues" evidence="1">
    <location>
        <begin position="513"/>
        <end position="523"/>
    </location>
</feature>
<feature type="compositionally biased region" description="Pro residues" evidence="1">
    <location>
        <begin position="559"/>
        <end position="570"/>
    </location>
</feature>
<feature type="compositionally biased region" description="Low complexity" evidence="1">
    <location>
        <begin position="524"/>
        <end position="537"/>
    </location>
</feature>
<comment type="caution">
    <text evidence="2">The sequence shown here is derived from an EMBL/GenBank/DDBJ whole genome shotgun (WGS) entry which is preliminary data.</text>
</comment>
<protein>
    <recommendedName>
        <fullName evidence="4">LisH domain-containing protein</fullName>
    </recommendedName>
</protein>
<evidence type="ECO:0008006" key="4">
    <source>
        <dbReference type="Google" id="ProtNLM"/>
    </source>
</evidence>
<proteinExistence type="predicted"/>
<feature type="compositionally biased region" description="Polar residues" evidence="1">
    <location>
        <begin position="657"/>
        <end position="679"/>
    </location>
</feature>
<dbReference type="Proteomes" id="UP001590950">
    <property type="component" value="Unassembled WGS sequence"/>
</dbReference>
<keyword evidence="3" id="KW-1185">Reference proteome</keyword>
<feature type="region of interest" description="Disordered" evidence="1">
    <location>
        <begin position="242"/>
        <end position="270"/>
    </location>
</feature>
<organism evidence="2 3">
    <name type="scientific">Stereocaulon virgatum</name>
    <dbReference type="NCBI Taxonomy" id="373712"/>
    <lineage>
        <taxon>Eukaryota</taxon>
        <taxon>Fungi</taxon>
        <taxon>Dikarya</taxon>
        <taxon>Ascomycota</taxon>
        <taxon>Pezizomycotina</taxon>
        <taxon>Lecanoromycetes</taxon>
        <taxon>OSLEUM clade</taxon>
        <taxon>Lecanoromycetidae</taxon>
        <taxon>Lecanorales</taxon>
        <taxon>Lecanorineae</taxon>
        <taxon>Stereocaulaceae</taxon>
        <taxon>Stereocaulon</taxon>
    </lineage>
</organism>
<evidence type="ECO:0000256" key="1">
    <source>
        <dbReference type="SAM" id="MobiDB-lite"/>
    </source>
</evidence>